<evidence type="ECO:0000259" key="11">
    <source>
        <dbReference type="PROSITE" id="PS50006"/>
    </source>
</evidence>
<dbReference type="FunFam" id="1.10.510.10:FF:000021">
    <property type="entry name" value="Serine/threonine protein kinase"/>
    <property type="match status" value="1"/>
</dbReference>
<dbReference type="PROSITE" id="PS50006">
    <property type="entry name" value="FHA_DOMAIN"/>
    <property type="match status" value="1"/>
</dbReference>
<dbReference type="PANTHER" id="PTHR43289:SF34">
    <property type="entry name" value="SERINE_THREONINE-PROTEIN KINASE YBDM-RELATED"/>
    <property type="match status" value="1"/>
</dbReference>
<evidence type="ECO:0000256" key="3">
    <source>
        <dbReference type="ARBA" id="ARBA00022679"/>
    </source>
</evidence>
<comment type="catalytic activity">
    <reaction evidence="8">
        <text>L-seryl-[protein] + ATP = O-phospho-L-seryl-[protein] + ADP + H(+)</text>
        <dbReference type="Rhea" id="RHEA:17989"/>
        <dbReference type="Rhea" id="RHEA-COMP:9863"/>
        <dbReference type="Rhea" id="RHEA-COMP:11604"/>
        <dbReference type="ChEBI" id="CHEBI:15378"/>
        <dbReference type="ChEBI" id="CHEBI:29999"/>
        <dbReference type="ChEBI" id="CHEBI:30616"/>
        <dbReference type="ChEBI" id="CHEBI:83421"/>
        <dbReference type="ChEBI" id="CHEBI:456216"/>
        <dbReference type="EC" id="2.7.11.1"/>
    </reaction>
</comment>
<dbReference type="InterPro" id="IPR011009">
    <property type="entry name" value="Kinase-like_dom_sf"/>
</dbReference>
<dbReference type="SUPFAM" id="SSF56112">
    <property type="entry name" value="Protein kinase-like (PK-like)"/>
    <property type="match status" value="1"/>
</dbReference>
<feature type="region of interest" description="Disordered" evidence="10">
    <location>
        <begin position="305"/>
        <end position="382"/>
    </location>
</feature>
<evidence type="ECO:0000256" key="6">
    <source>
        <dbReference type="ARBA" id="ARBA00022840"/>
    </source>
</evidence>
<dbReference type="PROSITE" id="PS00107">
    <property type="entry name" value="PROTEIN_KINASE_ATP"/>
    <property type="match status" value="1"/>
</dbReference>
<dbReference type="SUPFAM" id="SSF49879">
    <property type="entry name" value="SMAD/FHA domain"/>
    <property type="match status" value="1"/>
</dbReference>
<feature type="domain" description="FHA" evidence="11">
    <location>
        <begin position="452"/>
        <end position="501"/>
    </location>
</feature>
<evidence type="ECO:0000313" key="13">
    <source>
        <dbReference type="EMBL" id="BBH91822.1"/>
    </source>
</evidence>
<reference evidence="13" key="1">
    <citation type="submission" date="2018-12" db="EMBL/GenBank/DDBJ databases">
        <title>Novel natural products biosynthetic potential of the class Ktedonobacteria.</title>
        <authorList>
            <person name="Zheng Y."/>
            <person name="Saitou A."/>
            <person name="Wang C.M."/>
            <person name="Toyoda A."/>
            <person name="Minakuchi Y."/>
            <person name="Sekiguchi Y."/>
            <person name="Ueda K."/>
            <person name="Takano H."/>
            <person name="Sakai Y."/>
            <person name="Yokota A."/>
            <person name="Yabe S."/>
        </authorList>
    </citation>
    <scope>NUCLEOTIDE SEQUENCE</scope>
    <source>
        <strain evidence="13">A3-2</strain>
    </source>
</reference>
<dbReference type="GO" id="GO:0005524">
    <property type="term" value="F:ATP binding"/>
    <property type="evidence" value="ECO:0007669"/>
    <property type="project" value="UniProtKB-UniRule"/>
</dbReference>
<dbReference type="EMBL" id="AP019377">
    <property type="protein sequence ID" value="BBH91822.1"/>
    <property type="molecule type" value="Genomic_DNA"/>
</dbReference>
<dbReference type="Pfam" id="PF00069">
    <property type="entry name" value="Pkinase"/>
    <property type="match status" value="1"/>
</dbReference>
<evidence type="ECO:0000256" key="7">
    <source>
        <dbReference type="ARBA" id="ARBA00047899"/>
    </source>
</evidence>
<gene>
    <name evidence="13" type="ORF">KTA_00210</name>
</gene>
<evidence type="ECO:0000256" key="9">
    <source>
        <dbReference type="PROSITE-ProRule" id="PRU10141"/>
    </source>
</evidence>
<dbReference type="EC" id="2.7.11.1" evidence="1"/>
<comment type="catalytic activity">
    <reaction evidence="7">
        <text>L-threonyl-[protein] + ATP = O-phospho-L-threonyl-[protein] + ADP + H(+)</text>
        <dbReference type="Rhea" id="RHEA:46608"/>
        <dbReference type="Rhea" id="RHEA-COMP:11060"/>
        <dbReference type="Rhea" id="RHEA-COMP:11605"/>
        <dbReference type="ChEBI" id="CHEBI:15378"/>
        <dbReference type="ChEBI" id="CHEBI:30013"/>
        <dbReference type="ChEBI" id="CHEBI:30616"/>
        <dbReference type="ChEBI" id="CHEBI:61977"/>
        <dbReference type="ChEBI" id="CHEBI:456216"/>
        <dbReference type="EC" id="2.7.11.1"/>
    </reaction>
</comment>
<sequence>MQPPENPYARQKGHADDLQALVGRSLGQFRIVEPLGAGGMAAVFKAYQPALDRYVAIKVLPARYAHDPVFVKRFEQEARSIAKLANPHIVQIHDFGEQDKITYIVMEYVDGGTLRDRLKSRSLSLLEAVDFLLQAAEGLRCAHSHHIVHRDVKPSNMLLRRDGHLLLSDFGIAKILEGTTQLTRAGVGIGTPQYMSPEQSTGQAVDQRSDIYSLGIVFFECLTGRVPFTAENPVSVTLKHLQEPLPVDLLRQAGVPAAIEQVVVKMTAKAPADRYQSIEEVVVALATALQAAHLPMPHPWRLSAGLPTFEGGSSAGPGASTTLSPQASTWPAATGAGPQPATAPGGAAASGSFGGSSAGQGLRPTLPAYAGAGPASPASTTPSPTVALTCFRCGTPNPSTRLFCTTCGYELADRKAAKDRYVDAQGRVVLASLTLQSGPLAGRSFRFHQDVTTIGRTNGNDFIIAGRTVSRRHARLWFDNGHWYLEDLQSANGTLVNGERIQQTILRDGDVIQFGDERLIFHIVYK</sequence>
<dbReference type="Gene3D" id="1.10.510.10">
    <property type="entry name" value="Transferase(Phosphotransferase) domain 1"/>
    <property type="match status" value="1"/>
</dbReference>
<dbReference type="Pfam" id="PF00498">
    <property type="entry name" value="FHA"/>
    <property type="match status" value="1"/>
</dbReference>
<dbReference type="InterPro" id="IPR008271">
    <property type="entry name" value="Ser/Thr_kinase_AS"/>
</dbReference>
<dbReference type="Gene3D" id="2.60.200.20">
    <property type="match status" value="1"/>
</dbReference>
<keyword evidence="2" id="KW-0723">Serine/threonine-protein kinase</keyword>
<dbReference type="InterPro" id="IPR017441">
    <property type="entry name" value="Protein_kinase_ATP_BS"/>
</dbReference>
<proteinExistence type="predicted"/>
<dbReference type="AlphaFoldDB" id="A0A455SY41"/>
<evidence type="ECO:0000256" key="8">
    <source>
        <dbReference type="ARBA" id="ARBA00048679"/>
    </source>
</evidence>
<dbReference type="GO" id="GO:0004674">
    <property type="term" value="F:protein serine/threonine kinase activity"/>
    <property type="evidence" value="ECO:0007669"/>
    <property type="project" value="UniProtKB-KW"/>
</dbReference>
<dbReference type="PANTHER" id="PTHR43289">
    <property type="entry name" value="MITOGEN-ACTIVATED PROTEIN KINASE KINASE KINASE 20-RELATED"/>
    <property type="match status" value="1"/>
</dbReference>
<keyword evidence="4 9" id="KW-0547">Nucleotide-binding</keyword>
<evidence type="ECO:0000256" key="5">
    <source>
        <dbReference type="ARBA" id="ARBA00022777"/>
    </source>
</evidence>
<dbReference type="SMART" id="SM00220">
    <property type="entry name" value="S_TKc"/>
    <property type="match status" value="1"/>
</dbReference>
<feature type="compositionally biased region" description="Low complexity" evidence="10">
    <location>
        <begin position="331"/>
        <end position="351"/>
    </location>
</feature>
<keyword evidence="5" id="KW-0418">Kinase</keyword>
<dbReference type="Gene3D" id="3.30.200.20">
    <property type="entry name" value="Phosphorylase Kinase, domain 1"/>
    <property type="match status" value="1"/>
</dbReference>
<evidence type="ECO:0000256" key="2">
    <source>
        <dbReference type="ARBA" id="ARBA00022527"/>
    </source>
</evidence>
<dbReference type="InterPro" id="IPR000253">
    <property type="entry name" value="FHA_dom"/>
</dbReference>
<feature type="compositionally biased region" description="Low complexity" evidence="10">
    <location>
        <begin position="367"/>
        <end position="382"/>
    </location>
</feature>
<dbReference type="CDD" id="cd00060">
    <property type="entry name" value="FHA"/>
    <property type="match status" value="1"/>
</dbReference>
<dbReference type="CDD" id="cd14014">
    <property type="entry name" value="STKc_PknB_like"/>
    <property type="match status" value="1"/>
</dbReference>
<dbReference type="PROSITE" id="PS00108">
    <property type="entry name" value="PROTEIN_KINASE_ST"/>
    <property type="match status" value="1"/>
</dbReference>
<feature type="domain" description="Protein kinase" evidence="12">
    <location>
        <begin position="29"/>
        <end position="301"/>
    </location>
</feature>
<evidence type="ECO:0000259" key="12">
    <source>
        <dbReference type="PROSITE" id="PS50011"/>
    </source>
</evidence>
<dbReference type="InterPro" id="IPR008984">
    <property type="entry name" value="SMAD_FHA_dom_sf"/>
</dbReference>
<keyword evidence="6 9" id="KW-0067">ATP-binding</keyword>
<accession>A0A455SY41</accession>
<evidence type="ECO:0000256" key="1">
    <source>
        <dbReference type="ARBA" id="ARBA00012513"/>
    </source>
</evidence>
<dbReference type="PROSITE" id="PS50011">
    <property type="entry name" value="PROTEIN_KINASE_DOM"/>
    <property type="match status" value="1"/>
</dbReference>
<dbReference type="InterPro" id="IPR000719">
    <property type="entry name" value="Prot_kinase_dom"/>
</dbReference>
<name>A0A455SY41_9CHLR</name>
<dbReference type="FunFam" id="3.30.200.20:FF:000035">
    <property type="entry name" value="Serine/threonine protein kinase Stk1"/>
    <property type="match status" value="1"/>
</dbReference>
<dbReference type="SMART" id="SM00240">
    <property type="entry name" value="FHA"/>
    <property type="match status" value="1"/>
</dbReference>
<feature type="binding site" evidence="9">
    <location>
        <position position="58"/>
    </location>
    <ligand>
        <name>ATP</name>
        <dbReference type="ChEBI" id="CHEBI:30616"/>
    </ligand>
</feature>
<protein>
    <recommendedName>
        <fullName evidence="1">non-specific serine/threonine protein kinase</fullName>
        <ecNumber evidence="1">2.7.11.1</ecNumber>
    </recommendedName>
</protein>
<evidence type="ECO:0000256" key="10">
    <source>
        <dbReference type="SAM" id="MobiDB-lite"/>
    </source>
</evidence>
<evidence type="ECO:0000256" key="4">
    <source>
        <dbReference type="ARBA" id="ARBA00022741"/>
    </source>
</evidence>
<keyword evidence="3" id="KW-0808">Transferase</keyword>
<organism evidence="13">
    <name type="scientific">Thermogemmatispora argillosa</name>
    <dbReference type="NCBI Taxonomy" id="2045280"/>
    <lineage>
        <taxon>Bacteria</taxon>
        <taxon>Bacillati</taxon>
        <taxon>Chloroflexota</taxon>
        <taxon>Ktedonobacteria</taxon>
        <taxon>Thermogemmatisporales</taxon>
        <taxon>Thermogemmatisporaceae</taxon>
        <taxon>Thermogemmatispora</taxon>
    </lineage>
</organism>